<evidence type="ECO:0000256" key="6">
    <source>
        <dbReference type="PIRSR" id="PIRSR000149-4"/>
    </source>
</evidence>
<evidence type="ECO:0000259" key="8">
    <source>
        <dbReference type="SMART" id="SM00846"/>
    </source>
</evidence>
<name>A0A1F6TLG7_9BACT</name>
<evidence type="ECO:0000256" key="2">
    <source>
        <dbReference type="ARBA" id="ARBA00023002"/>
    </source>
</evidence>
<evidence type="ECO:0000256" key="4">
    <source>
        <dbReference type="PIRSR" id="PIRSR000149-2"/>
    </source>
</evidence>
<evidence type="ECO:0000256" key="3">
    <source>
        <dbReference type="PIRSR" id="PIRSR000149-1"/>
    </source>
</evidence>
<feature type="domain" description="Glyceraldehyde 3-phosphate dehydrogenase NAD(P) binding" evidence="8">
    <location>
        <begin position="4"/>
        <end position="156"/>
    </location>
</feature>
<dbReference type="CDD" id="cd18126">
    <property type="entry name" value="GAPDH_I_C"/>
    <property type="match status" value="1"/>
</dbReference>
<dbReference type="FunFam" id="3.40.50.720:FF:000001">
    <property type="entry name" value="Glyceraldehyde-3-phosphate dehydrogenase"/>
    <property type="match status" value="1"/>
</dbReference>
<feature type="binding site" evidence="5">
    <location>
        <begin position="13"/>
        <end position="14"/>
    </location>
    <ligand>
        <name>NAD(+)</name>
        <dbReference type="ChEBI" id="CHEBI:57540"/>
    </ligand>
</feature>
<reference evidence="9 10" key="1">
    <citation type="journal article" date="2016" name="Nat. Commun.">
        <title>Thousands of microbial genomes shed light on interconnected biogeochemical processes in an aquifer system.</title>
        <authorList>
            <person name="Anantharaman K."/>
            <person name="Brown C.T."/>
            <person name="Hug L.A."/>
            <person name="Sharon I."/>
            <person name="Castelle C.J."/>
            <person name="Probst A.J."/>
            <person name="Thomas B.C."/>
            <person name="Singh A."/>
            <person name="Wilkins M.J."/>
            <person name="Karaoz U."/>
            <person name="Brodie E.L."/>
            <person name="Williams K.H."/>
            <person name="Hubbard S.S."/>
            <person name="Banfield J.F."/>
        </authorList>
    </citation>
    <scope>NUCLEOTIDE SEQUENCE [LARGE SCALE GENOMIC DNA]</scope>
</reference>
<feature type="binding site" evidence="4">
    <location>
        <position position="186"/>
    </location>
    <ligand>
        <name>D-glyceraldehyde 3-phosphate</name>
        <dbReference type="ChEBI" id="CHEBI:59776"/>
    </ligand>
</feature>
<dbReference type="InterPro" id="IPR020831">
    <property type="entry name" value="GlycerAld/Erythrose_P_DH"/>
</dbReference>
<feature type="site" description="Activates thiol group during catalysis" evidence="6">
    <location>
        <position position="183"/>
    </location>
</feature>
<evidence type="ECO:0000313" key="9">
    <source>
        <dbReference type="EMBL" id="OGI45926.1"/>
    </source>
</evidence>
<dbReference type="SMART" id="SM00846">
    <property type="entry name" value="Gp_dh_N"/>
    <property type="match status" value="1"/>
</dbReference>
<dbReference type="Gene3D" id="3.40.50.720">
    <property type="entry name" value="NAD(P)-binding Rossmann-like Domain"/>
    <property type="match status" value="1"/>
</dbReference>
<protein>
    <submittedName>
        <fullName evidence="9">Type I glyceraldehyde-3-phosphate dehydrogenase</fullName>
    </submittedName>
</protein>
<evidence type="ECO:0000256" key="5">
    <source>
        <dbReference type="PIRSR" id="PIRSR000149-3"/>
    </source>
</evidence>
<dbReference type="FunFam" id="3.30.360.10:FF:000002">
    <property type="entry name" value="Glyceraldehyde-3-phosphate dehydrogenase"/>
    <property type="match status" value="1"/>
</dbReference>
<feature type="active site" description="Nucleophile" evidence="3">
    <location>
        <position position="156"/>
    </location>
</feature>
<sequence>MKTIKVGINGFGRIGRAFLKLAWERSEIEIVAVNDLGDVANMAYLLKYDTVYREWGHDIKVEGDSLIIDGKKVKVLAEKEPSKLPWKDLGVDVVVESTGLFTTYDKAKIHLDAGAKKVVISAPAKEGDGSVKGETILLGVNEEKFGTCDITSNASCTTNAASPLIAILDEALGIEKAILNTVHGYTASQSIVDGPVKTNGKQKDFREGRAAAQNIVPSSTGAAIAVTKAFTKLEGLFDGISMRVPVVAGSMVDVTFISKKNTTAEEVNNILKKASQEKRWENIFSVTEEELVSSDILGSKYGSIADLKMTRVVGGNLVKVMGWYDNEMGYTYTLVDHVIKTGNTIK</sequence>
<keyword evidence="5" id="KW-0547">Nucleotide-binding</keyword>
<dbReference type="Proteomes" id="UP000176484">
    <property type="component" value="Unassembled WGS sequence"/>
</dbReference>
<organism evidence="9 10">
    <name type="scientific">Candidatus Nomurabacteria bacterium GWB1_40_6</name>
    <dbReference type="NCBI Taxonomy" id="1801727"/>
    <lineage>
        <taxon>Bacteria</taxon>
        <taxon>Candidatus Nomuraibacteriota</taxon>
    </lineage>
</organism>
<dbReference type="PIRSF" id="PIRSF000149">
    <property type="entry name" value="GAP_DH"/>
    <property type="match status" value="1"/>
</dbReference>
<comment type="caution">
    <text evidence="9">The sequence shown here is derived from an EMBL/GenBank/DDBJ whole genome shotgun (WGS) entry which is preliminary data.</text>
</comment>
<comment type="similarity">
    <text evidence="1 7">Belongs to the glyceraldehyde-3-phosphate dehydrogenase family.</text>
</comment>
<feature type="binding site" evidence="4">
    <location>
        <begin position="155"/>
        <end position="157"/>
    </location>
    <ligand>
        <name>D-glyceraldehyde 3-phosphate</name>
        <dbReference type="ChEBI" id="CHEBI:59776"/>
    </ligand>
</feature>
<feature type="binding site" evidence="5">
    <location>
        <position position="121"/>
    </location>
    <ligand>
        <name>NAD(+)</name>
        <dbReference type="ChEBI" id="CHEBI:57540"/>
    </ligand>
</feature>
<dbReference type="SUPFAM" id="SSF51735">
    <property type="entry name" value="NAD(P)-binding Rossmann-fold domains"/>
    <property type="match status" value="1"/>
</dbReference>
<dbReference type="InterPro" id="IPR020828">
    <property type="entry name" value="GlycerAld_3-P_DH_NAD(P)-bd"/>
</dbReference>
<dbReference type="InterPro" id="IPR020829">
    <property type="entry name" value="GlycerAld_3-P_DH_cat"/>
</dbReference>
<dbReference type="GO" id="GO:0006006">
    <property type="term" value="P:glucose metabolic process"/>
    <property type="evidence" value="ECO:0007669"/>
    <property type="project" value="InterPro"/>
</dbReference>
<gene>
    <name evidence="9" type="ORF">A2121_00800</name>
</gene>
<feature type="binding site" evidence="4">
    <location>
        <position position="243"/>
    </location>
    <ligand>
        <name>D-glyceraldehyde 3-phosphate</name>
        <dbReference type="ChEBI" id="CHEBI:59776"/>
    </ligand>
</feature>
<dbReference type="InterPro" id="IPR006424">
    <property type="entry name" value="Glyceraldehyde-3-P_DH_1"/>
</dbReference>
<dbReference type="PANTHER" id="PTHR43148">
    <property type="entry name" value="GLYCERALDEHYDE-3-PHOSPHATE DEHYDROGENASE 2"/>
    <property type="match status" value="1"/>
</dbReference>
<dbReference type="Gene3D" id="3.30.360.10">
    <property type="entry name" value="Dihydrodipicolinate Reductase, domain 2"/>
    <property type="match status" value="1"/>
</dbReference>
<dbReference type="SUPFAM" id="SSF55347">
    <property type="entry name" value="Glyceraldehyde-3-phosphate dehydrogenase-like, C-terminal domain"/>
    <property type="match status" value="1"/>
</dbReference>
<feature type="binding site" evidence="5">
    <location>
        <position position="35"/>
    </location>
    <ligand>
        <name>NAD(+)</name>
        <dbReference type="ChEBI" id="CHEBI:57540"/>
    </ligand>
</feature>
<dbReference type="EMBL" id="MFTD01000035">
    <property type="protein sequence ID" value="OGI45926.1"/>
    <property type="molecule type" value="Genomic_DNA"/>
</dbReference>
<dbReference type="NCBIfam" id="TIGR01534">
    <property type="entry name" value="GAPDH-I"/>
    <property type="match status" value="1"/>
</dbReference>
<dbReference type="CDD" id="cd05214">
    <property type="entry name" value="GAPDH_I_N"/>
    <property type="match status" value="1"/>
</dbReference>
<dbReference type="GO" id="GO:0050661">
    <property type="term" value="F:NADP binding"/>
    <property type="evidence" value="ECO:0007669"/>
    <property type="project" value="InterPro"/>
</dbReference>
<feature type="binding site" evidence="4">
    <location>
        <begin position="220"/>
        <end position="221"/>
    </location>
    <ligand>
        <name>D-glyceraldehyde 3-phosphate</name>
        <dbReference type="ChEBI" id="CHEBI:59776"/>
    </ligand>
</feature>
<accession>A0A1F6TLG7</accession>
<dbReference type="Pfam" id="PF02800">
    <property type="entry name" value="Gp_dh_C"/>
    <property type="match status" value="1"/>
</dbReference>
<evidence type="ECO:0000313" key="10">
    <source>
        <dbReference type="Proteomes" id="UP000176484"/>
    </source>
</evidence>
<feature type="binding site" evidence="5">
    <location>
        <position position="326"/>
    </location>
    <ligand>
        <name>NAD(+)</name>
        <dbReference type="ChEBI" id="CHEBI:57540"/>
    </ligand>
</feature>
<keyword evidence="2" id="KW-0560">Oxidoreductase</keyword>
<dbReference type="GO" id="GO:0016620">
    <property type="term" value="F:oxidoreductase activity, acting on the aldehyde or oxo group of donors, NAD or NADP as acceptor"/>
    <property type="evidence" value="ECO:0007669"/>
    <property type="project" value="InterPro"/>
</dbReference>
<dbReference type="PRINTS" id="PR00078">
    <property type="entry name" value="G3PDHDRGNASE"/>
</dbReference>
<keyword evidence="5" id="KW-0520">NAD</keyword>
<evidence type="ECO:0000256" key="7">
    <source>
        <dbReference type="RuleBase" id="RU000397"/>
    </source>
</evidence>
<proteinExistence type="inferred from homology"/>
<dbReference type="InterPro" id="IPR036291">
    <property type="entry name" value="NAD(P)-bd_dom_sf"/>
</dbReference>
<dbReference type="GO" id="GO:0051287">
    <property type="term" value="F:NAD binding"/>
    <property type="evidence" value="ECO:0007669"/>
    <property type="project" value="InterPro"/>
</dbReference>
<dbReference type="Pfam" id="PF00044">
    <property type="entry name" value="Gp_dh_N"/>
    <property type="match status" value="1"/>
</dbReference>
<dbReference type="AlphaFoldDB" id="A0A1F6TLG7"/>
<evidence type="ECO:0000256" key="1">
    <source>
        <dbReference type="ARBA" id="ARBA00007406"/>
    </source>
</evidence>